<dbReference type="PANTHER" id="PTHR46321">
    <property type="entry name" value="KIF1-BINDING PROTEIN"/>
    <property type="match status" value="1"/>
</dbReference>
<organism evidence="6 7">
    <name type="scientific">Acyrthosiphon pisum</name>
    <name type="common">Pea aphid</name>
    <dbReference type="NCBI Taxonomy" id="7029"/>
    <lineage>
        <taxon>Eukaryota</taxon>
        <taxon>Metazoa</taxon>
        <taxon>Ecdysozoa</taxon>
        <taxon>Arthropoda</taxon>
        <taxon>Hexapoda</taxon>
        <taxon>Insecta</taxon>
        <taxon>Pterygota</taxon>
        <taxon>Neoptera</taxon>
        <taxon>Paraneoptera</taxon>
        <taxon>Hemiptera</taxon>
        <taxon>Sternorrhyncha</taxon>
        <taxon>Aphidomorpha</taxon>
        <taxon>Aphidoidea</taxon>
        <taxon>Aphididae</taxon>
        <taxon>Macrosiphini</taxon>
        <taxon>Acyrthosiphon</taxon>
    </lineage>
</organism>
<reference evidence="7" key="1">
    <citation type="submission" date="2010-06" db="EMBL/GenBank/DDBJ databases">
        <authorList>
            <person name="Jiang H."/>
            <person name="Abraham K."/>
            <person name="Ali S."/>
            <person name="Alsbrooks S.L."/>
            <person name="Anim B.N."/>
            <person name="Anosike U.S."/>
            <person name="Attaway T."/>
            <person name="Bandaranaike D.P."/>
            <person name="Battles P.K."/>
            <person name="Bell S.N."/>
            <person name="Bell A.V."/>
            <person name="Beltran B."/>
            <person name="Bickham C."/>
            <person name="Bustamante Y."/>
            <person name="Caleb T."/>
            <person name="Canada A."/>
            <person name="Cardenas V."/>
            <person name="Carter K."/>
            <person name="Chacko J."/>
            <person name="Chandrabose M.N."/>
            <person name="Chavez D."/>
            <person name="Chavez A."/>
            <person name="Chen L."/>
            <person name="Chu H.-S."/>
            <person name="Claassen K.J."/>
            <person name="Cockrell R."/>
            <person name="Collins M."/>
            <person name="Cooper J.A."/>
            <person name="Cree A."/>
            <person name="Curry S.M."/>
            <person name="Da Y."/>
            <person name="Dao M.D."/>
            <person name="Das B."/>
            <person name="Davila M.-L."/>
            <person name="Davy-Carroll L."/>
            <person name="Denson S."/>
            <person name="Dinh H."/>
            <person name="Ebong V.E."/>
            <person name="Edwards J.R."/>
            <person name="Egan A."/>
            <person name="El-Daye J."/>
            <person name="Escobedo L."/>
            <person name="Fernandez S."/>
            <person name="Fernando P.R."/>
            <person name="Flagg N."/>
            <person name="Forbes L.D."/>
            <person name="Fowler R.G."/>
            <person name="Fu Q."/>
            <person name="Gabisi R.A."/>
            <person name="Ganer J."/>
            <person name="Garbino Pronczuk A."/>
            <person name="Garcia R.M."/>
            <person name="Garner T."/>
            <person name="Garrett T.E."/>
            <person name="Gonzalez D.A."/>
            <person name="Hamid H."/>
            <person name="Hawkins E.S."/>
            <person name="Hirani K."/>
            <person name="Hogues M.E."/>
            <person name="Hollins B."/>
            <person name="Hsiao C.-H."/>
            <person name="Jabil R."/>
            <person name="James M.L."/>
            <person name="Jhangiani S.N."/>
            <person name="Johnson B."/>
            <person name="Johnson Q."/>
            <person name="Joshi V."/>
            <person name="Kalu J.B."/>
            <person name="Kam C."/>
            <person name="Kashfia A."/>
            <person name="Keebler J."/>
            <person name="Kisamo H."/>
            <person name="Kovar C.L."/>
            <person name="Lago L.A."/>
            <person name="Lai C.-Y."/>
            <person name="Laidlaw J."/>
            <person name="Lara F."/>
            <person name="Le T.-K."/>
            <person name="Lee S.L."/>
            <person name="Legall F.H."/>
            <person name="Lemon S.J."/>
            <person name="Lewis L.R."/>
            <person name="Li B."/>
            <person name="Liu Y."/>
            <person name="Liu Y.-S."/>
            <person name="Lopez J."/>
            <person name="Lozado R.J."/>
            <person name="Lu J."/>
            <person name="Madu R.C."/>
            <person name="Maheshwari M."/>
            <person name="Maheshwari R."/>
            <person name="Malloy K."/>
            <person name="Martinez E."/>
            <person name="Mathew T."/>
            <person name="Mercado I.C."/>
            <person name="Mercado C."/>
            <person name="Meyer B."/>
            <person name="Montgomery K."/>
            <person name="Morgan M.B."/>
            <person name="Munidasa M."/>
            <person name="Nazareth L.V."/>
            <person name="Nelson J."/>
            <person name="Ng B.M."/>
            <person name="Nguyen N.B."/>
            <person name="Nguyen P.Q."/>
            <person name="Nguyen T."/>
            <person name="Obregon M."/>
            <person name="Okwuonu G.O."/>
            <person name="Onwere C.G."/>
            <person name="Orozco G."/>
            <person name="Parra A."/>
            <person name="Patel S."/>
            <person name="Patil S."/>
            <person name="Perez A."/>
            <person name="Perez Y."/>
            <person name="Pham C."/>
            <person name="Primus E.L."/>
            <person name="Pu L.-L."/>
            <person name="Puazo M."/>
            <person name="Qin X."/>
            <person name="Quiroz J.B."/>
            <person name="Reese J."/>
            <person name="Richards S."/>
            <person name="Rives C.M."/>
            <person name="Robberts R."/>
            <person name="Ruiz S.J."/>
            <person name="Ruiz M.J."/>
            <person name="Santibanez J."/>
            <person name="Schneider B.W."/>
            <person name="Sisson I."/>
            <person name="Smith M."/>
            <person name="Sodergren E."/>
            <person name="Song X.-Z."/>
            <person name="Song B.B."/>
            <person name="Summersgill H."/>
            <person name="Thelus R."/>
            <person name="Thornton R.D."/>
            <person name="Trejos Z.Y."/>
            <person name="Usmani K."/>
            <person name="Vattathil S."/>
            <person name="Villasana D."/>
            <person name="Walker D.L."/>
            <person name="Wang S."/>
            <person name="Wang K."/>
            <person name="White C.S."/>
            <person name="Williams A.C."/>
            <person name="Williamson J."/>
            <person name="Wilson K."/>
            <person name="Woghiren I.O."/>
            <person name="Woodworth J.R."/>
            <person name="Worley K.C."/>
            <person name="Wright R.A."/>
            <person name="Wu W."/>
            <person name="Young L."/>
            <person name="Zhang L."/>
            <person name="Zhang J."/>
            <person name="Zhu Y."/>
            <person name="Muzny D.M."/>
            <person name="Weinstock G."/>
            <person name="Gibbs R.A."/>
        </authorList>
    </citation>
    <scope>NUCLEOTIDE SEQUENCE [LARGE SCALE GENOMIC DNA]</scope>
    <source>
        <strain evidence="7">LSR1</strain>
    </source>
</reference>
<evidence type="ECO:0000256" key="2">
    <source>
        <dbReference type="ARBA" id="ARBA00010305"/>
    </source>
</evidence>
<dbReference type="KEGG" id="api:100158875"/>
<dbReference type="Proteomes" id="UP000007819">
    <property type="component" value="Chromosome A1"/>
</dbReference>
<dbReference type="Pfam" id="PF12309">
    <property type="entry name" value="KBP_C"/>
    <property type="match status" value="1"/>
</dbReference>
<dbReference type="EnsemblMetazoa" id="XM_016806136.2">
    <property type="protein sequence ID" value="XP_016661625.1"/>
    <property type="gene ID" value="LOC100158875"/>
</dbReference>
<reference evidence="6" key="2">
    <citation type="submission" date="2022-06" db="UniProtKB">
        <authorList>
            <consortium name="EnsemblMetazoa"/>
        </authorList>
    </citation>
    <scope>IDENTIFICATION</scope>
</reference>
<dbReference type="GO" id="GO:0000226">
    <property type="term" value="P:microtubule cytoskeleton organization"/>
    <property type="evidence" value="ECO:0007669"/>
    <property type="project" value="TreeGrafter"/>
</dbReference>
<name>A0A8R2D5I0_ACYPI</name>
<dbReference type="PANTHER" id="PTHR46321:SF1">
    <property type="entry name" value="KIF-BINDING PROTEIN"/>
    <property type="match status" value="1"/>
</dbReference>
<protein>
    <recommendedName>
        <fullName evidence="3">KIF-binding protein</fullName>
    </recommendedName>
</protein>
<dbReference type="GO" id="GO:1990535">
    <property type="term" value="P:neuron projection maintenance"/>
    <property type="evidence" value="ECO:0007669"/>
    <property type="project" value="TreeGrafter"/>
</dbReference>
<evidence type="ECO:0000256" key="3">
    <source>
        <dbReference type="ARBA" id="ARBA00016840"/>
    </source>
</evidence>
<dbReference type="RefSeq" id="XP_016661625.1">
    <property type="nucleotide sequence ID" value="XM_016806136.2"/>
</dbReference>
<dbReference type="OrthoDB" id="409897at2759"/>
<dbReference type="GO" id="GO:0021952">
    <property type="term" value="P:central nervous system projection neuron axonogenesis"/>
    <property type="evidence" value="ECO:0007669"/>
    <property type="project" value="TreeGrafter"/>
</dbReference>
<proteinExistence type="inferred from homology"/>
<keyword evidence="4" id="KW-0963">Cytoplasm</keyword>
<evidence type="ECO:0000313" key="7">
    <source>
        <dbReference type="Proteomes" id="UP000007819"/>
    </source>
</evidence>
<comment type="similarity">
    <text evidence="2">Belongs to the KIF-binding protein family.</text>
</comment>
<dbReference type="GO" id="GO:0005856">
    <property type="term" value="C:cytoskeleton"/>
    <property type="evidence" value="ECO:0007669"/>
    <property type="project" value="UniProtKB-SubCell"/>
</dbReference>
<dbReference type="AlphaFoldDB" id="A0A8R2D5I0"/>
<keyword evidence="5" id="KW-0206">Cytoskeleton</keyword>
<accession>A0A8R2D5I0</accession>
<evidence type="ECO:0000256" key="4">
    <source>
        <dbReference type="ARBA" id="ARBA00022490"/>
    </source>
</evidence>
<comment type="subcellular location">
    <subcellularLocation>
        <location evidence="1">Cytoplasm</location>
        <location evidence="1">Cytoskeleton</location>
    </subcellularLocation>
</comment>
<sequence>MDSAEPLRYRNTSNHAELFGLSNLNLQPYESNANAKENMEEMYHTLVLKVNSLNGGPEEKNLNSKLAAACYQLGRIYYDIGENPAMAESMFIKAKNTVEGHESEGDNILSVINSLNMLAYIKEKDDENHEEALKFLLEADNVYQKYNEERSGPATIPSKLLPNCPRKRMITSKNPLISARLFSLFYIIEVYKSLGLITESLISTHFTLKLQLENNLYLQSPLDWALSSALVANLLVEQNAYQQARHHLAAASTFMEKIIPSKFINLFNSETYKQYSADIARCWARYGLRLLKKSKSRLLKQKTHRQPLEIFNNLLFKNFTMWNEERVTRYYVNNYEDAQTLANHTLVNLTATKKYYSFEKTAIYHTDLCMDTCVVYKLLSNFQDNPDKMGKLLQKKESWTWSWWPIDSTRKIANICRRIWYELGTVYSDMMDIKYERQVRNKLVLTDVAIKKINRYATSAIKYYLRFVESFYVQRKLPEYVSDTFVKPVLLAHMHMARCNNKRIVNQKNVKLEILFQCKQYYQTVVDYCQRDPRVEGMMPIEMTTCKGLLQSMPSRVDQLLKTKGPVKYYV</sequence>
<evidence type="ECO:0000313" key="6">
    <source>
        <dbReference type="EnsemblMetazoa" id="XP_016661625.1"/>
    </source>
</evidence>
<dbReference type="InterPro" id="IPR022083">
    <property type="entry name" value="KBP"/>
</dbReference>
<dbReference type="GeneID" id="100158875"/>
<evidence type="ECO:0000256" key="1">
    <source>
        <dbReference type="ARBA" id="ARBA00004245"/>
    </source>
</evidence>
<keyword evidence="7" id="KW-1185">Reference proteome</keyword>
<evidence type="ECO:0000256" key="5">
    <source>
        <dbReference type="ARBA" id="ARBA00023212"/>
    </source>
</evidence>